<name>A0AAD7KA05_9AGAR</name>
<keyword evidence="3" id="KW-1185">Reference proteome</keyword>
<feature type="compositionally biased region" description="Polar residues" evidence="1">
    <location>
        <begin position="26"/>
        <end position="37"/>
    </location>
</feature>
<reference evidence="2" key="1">
    <citation type="submission" date="2023-03" db="EMBL/GenBank/DDBJ databases">
        <title>Massive genome expansion in bonnet fungi (Mycena s.s.) driven by repeated elements and novel gene families across ecological guilds.</title>
        <authorList>
            <consortium name="Lawrence Berkeley National Laboratory"/>
            <person name="Harder C.B."/>
            <person name="Miyauchi S."/>
            <person name="Viragh M."/>
            <person name="Kuo A."/>
            <person name="Thoen E."/>
            <person name="Andreopoulos B."/>
            <person name="Lu D."/>
            <person name="Skrede I."/>
            <person name="Drula E."/>
            <person name="Henrissat B."/>
            <person name="Morin E."/>
            <person name="Kohler A."/>
            <person name="Barry K."/>
            <person name="LaButti K."/>
            <person name="Morin E."/>
            <person name="Salamov A."/>
            <person name="Lipzen A."/>
            <person name="Mereny Z."/>
            <person name="Hegedus B."/>
            <person name="Baldrian P."/>
            <person name="Stursova M."/>
            <person name="Weitz H."/>
            <person name="Taylor A."/>
            <person name="Grigoriev I.V."/>
            <person name="Nagy L.G."/>
            <person name="Martin F."/>
            <person name="Kauserud H."/>
        </authorList>
    </citation>
    <scope>NUCLEOTIDE SEQUENCE</scope>
    <source>
        <strain evidence="2">CBHHK182m</strain>
    </source>
</reference>
<sequence>MERKREAKAAAKHLAVTSSIRRRSVRLQTSGSPSGPSQIAAKPGRLVGGRRDMIKPVSPARPAADRSVPIEESTNSNQEVEMPALASLTLDVSSVGSTAGTPSGCNSDVASVSLSRLDLSISSPLTPPTAPTSLERTPSFVGIWRHALPLSSVAINAAPVLSLHDIRRSIDKLAAVDGRVIEGMLDAFETFWDFDAHLSYSISNWQLSHDVYLLGSGLGRLPMVVIADGPSLAVARNMAANIIFTSLRMSSIATDDYLFENMRAEFNGQRHAFDALRSAAKPRRRPGGQSSAPAASSSTLLPPPPVMPADHDEPRPRSGGQSSVPAASSSTLLPPPPVVPADYDASWSPPSDALPYAAYVAPMNIDSVASHDDHSMVVDLPSPVVASVRPTTMDTGVQTDCEPHIQSVGFPDVPLESLETEDLCRMIRSLSAQVSYLKSLHDSVRPLPSLRADEIPAEMVSQCIHAVFRGHFDMLVAFGSTKHRLMASDVSPDTKDHLESLFQQCHTSLSEMLASLDKGRRSAPDVFMPASPST</sequence>
<evidence type="ECO:0000313" key="3">
    <source>
        <dbReference type="Proteomes" id="UP001215598"/>
    </source>
</evidence>
<dbReference type="EMBL" id="JARKIB010000004">
    <property type="protein sequence ID" value="KAJ7781437.1"/>
    <property type="molecule type" value="Genomic_DNA"/>
</dbReference>
<evidence type="ECO:0000313" key="2">
    <source>
        <dbReference type="EMBL" id="KAJ7781437.1"/>
    </source>
</evidence>
<feature type="region of interest" description="Disordered" evidence="1">
    <location>
        <begin position="57"/>
        <end position="78"/>
    </location>
</feature>
<feature type="compositionally biased region" description="Low complexity" evidence="1">
    <location>
        <begin position="290"/>
        <end position="300"/>
    </location>
</feature>
<feature type="region of interest" description="Disordered" evidence="1">
    <location>
        <begin position="278"/>
        <end position="337"/>
    </location>
</feature>
<gene>
    <name evidence="2" type="ORF">B0H16DRAFT_1710640</name>
</gene>
<protein>
    <submittedName>
        <fullName evidence="2">Uncharacterized protein</fullName>
    </submittedName>
</protein>
<feature type="region of interest" description="Disordered" evidence="1">
    <location>
        <begin position="1"/>
        <end position="44"/>
    </location>
</feature>
<evidence type="ECO:0000256" key="1">
    <source>
        <dbReference type="SAM" id="MobiDB-lite"/>
    </source>
</evidence>
<comment type="caution">
    <text evidence="2">The sequence shown here is derived from an EMBL/GenBank/DDBJ whole genome shotgun (WGS) entry which is preliminary data.</text>
</comment>
<feature type="compositionally biased region" description="Low complexity" evidence="1">
    <location>
        <begin position="322"/>
        <end position="332"/>
    </location>
</feature>
<dbReference type="Proteomes" id="UP001215598">
    <property type="component" value="Unassembled WGS sequence"/>
</dbReference>
<organism evidence="2 3">
    <name type="scientific">Mycena metata</name>
    <dbReference type="NCBI Taxonomy" id="1033252"/>
    <lineage>
        <taxon>Eukaryota</taxon>
        <taxon>Fungi</taxon>
        <taxon>Dikarya</taxon>
        <taxon>Basidiomycota</taxon>
        <taxon>Agaricomycotina</taxon>
        <taxon>Agaricomycetes</taxon>
        <taxon>Agaricomycetidae</taxon>
        <taxon>Agaricales</taxon>
        <taxon>Marasmiineae</taxon>
        <taxon>Mycenaceae</taxon>
        <taxon>Mycena</taxon>
    </lineage>
</organism>
<accession>A0AAD7KA05</accession>
<dbReference type="AlphaFoldDB" id="A0AAD7KA05"/>
<proteinExistence type="predicted"/>